<dbReference type="GO" id="GO:0004713">
    <property type="term" value="F:protein tyrosine kinase activity"/>
    <property type="evidence" value="ECO:0007669"/>
    <property type="project" value="TreeGrafter"/>
</dbReference>
<dbReference type="RefSeq" id="WP_012788753.1">
    <property type="nucleotide sequence ID" value="NC_013132.1"/>
</dbReference>
<name>A0A979G0Q2_CHIPD</name>
<evidence type="ECO:0000256" key="1">
    <source>
        <dbReference type="SAM" id="Phobius"/>
    </source>
</evidence>
<sequence>MHPDNTSHNKQQGEISIREIVLKLLDWWRFLLSKWLIILLAGILGGGAGVLMSLVKKKKYIGQLTFILEDANSNPLSAYMGIASQFGVDLGGGGGSSGIFSDDNIMEFLQSRLMVEKALLSTVKVDNREITLAELYVEVNEMRKGWQKIPELANLHFLPTTPRDQYSLKQDSVLGTIYERIVKAELEVEKPNPKVSFISVKATTLNETFSKKFTETLVREAIDFYVDTKTRRNKISVDRLQGQADSLEILLNRKTYSAAAVQPFNTNPARQVATVGGELALRDKLILQTMYGEVIKNLELSKIAMAQDMPVIQIVDKPILPLKTERLGKVKAAIIGAFLFGFLTVILLIGRRIFRQILAEK</sequence>
<dbReference type="PANTHER" id="PTHR32309">
    <property type="entry name" value="TYROSINE-PROTEIN KINASE"/>
    <property type="match status" value="1"/>
</dbReference>
<dbReference type="GO" id="GO:0005886">
    <property type="term" value="C:plasma membrane"/>
    <property type="evidence" value="ECO:0007669"/>
    <property type="project" value="TreeGrafter"/>
</dbReference>
<dbReference type="AlphaFoldDB" id="A0A979G0Q2"/>
<organism evidence="2 3">
    <name type="scientific">Chitinophaga pinensis (strain ATCC 43595 / DSM 2588 / LMG 13176 / NBRC 15968 / NCIMB 11800 / UQM 2034)</name>
    <dbReference type="NCBI Taxonomy" id="485918"/>
    <lineage>
        <taxon>Bacteria</taxon>
        <taxon>Pseudomonadati</taxon>
        <taxon>Bacteroidota</taxon>
        <taxon>Chitinophagia</taxon>
        <taxon>Chitinophagales</taxon>
        <taxon>Chitinophagaceae</taxon>
        <taxon>Chitinophaga</taxon>
    </lineage>
</organism>
<keyword evidence="1" id="KW-1133">Transmembrane helix</keyword>
<protein>
    <submittedName>
        <fullName evidence="2">Lipopolysaccharide biosynthesis protein</fullName>
    </submittedName>
</protein>
<dbReference type="KEGG" id="cpi:Cpin_1079"/>
<reference evidence="3" key="1">
    <citation type="submission" date="2009-08" db="EMBL/GenBank/DDBJ databases">
        <title>The complete genome of Chitinophaga pinensis DSM 2588.</title>
        <authorList>
            <consortium name="US DOE Joint Genome Institute (JGI-PGF)"/>
            <person name="Lucas S."/>
            <person name="Copeland A."/>
            <person name="Lapidus A."/>
            <person name="Glavina del Rio T."/>
            <person name="Dalin E."/>
            <person name="Tice H."/>
            <person name="Bruce D."/>
            <person name="Goodwin L."/>
            <person name="Pitluck S."/>
            <person name="Kyrpides N."/>
            <person name="Mavromatis K."/>
            <person name="Ivanova N."/>
            <person name="Mikhailova N."/>
            <person name="Sims D."/>
            <person name="Meinche L."/>
            <person name="Brettin T."/>
            <person name="Detter J.C."/>
            <person name="Han C."/>
            <person name="Larimer F."/>
            <person name="Land M."/>
            <person name="Hauser L."/>
            <person name="Markowitz V."/>
            <person name="Cheng J.-F."/>
            <person name="Hugenholtz P."/>
            <person name="Woyke T."/>
            <person name="Wu D."/>
            <person name="Spring S."/>
            <person name="Klenk H.-P."/>
            <person name="Eisen J.A."/>
        </authorList>
    </citation>
    <scope>NUCLEOTIDE SEQUENCE [LARGE SCALE GENOMIC DNA]</scope>
    <source>
        <strain evidence="3">ATCC 43595 / DSM 2588 / LMG 13176 / NBRC 15968 / NCIMB 11800 / UQM 2034</strain>
    </source>
</reference>
<accession>A0A979G0Q2</accession>
<dbReference type="OrthoDB" id="745212at2"/>
<dbReference type="PANTHER" id="PTHR32309:SF13">
    <property type="entry name" value="FERRIC ENTEROBACTIN TRANSPORT PROTEIN FEPE"/>
    <property type="match status" value="1"/>
</dbReference>
<keyword evidence="1" id="KW-0472">Membrane</keyword>
<keyword evidence="1" id="KW-0812">Transmembrane</keyword>
<feature type="transmembrane region" description="Helical" evidence="1">
    <location>
        <begin position="35"/>
        <end position="55"/>
    </location>
</feature>
<gene>
    <name evidence="2" type="ordered locus">Cpin_1079</name>
</gene>
<dbReference type="EMBL" id="CP001699">
    <property type="protein sequence ID" value="ACU58577.1"/>
    <property type="molecule type" value="Genomic_DNA"/>
</dbReference>
<evidence type="ECO:0000313" key="2">
    <source>
        <dbReference type="EMBL" id="ACU58577.1"/>
    </source>
</evidence>
<dbReference type="Proteomes" id="UP000002215">
    <property type="component" value="Chromosome"/>
</dbReference>
<proteinExistence type="predicted"/>
<evidence type="ECO:0000313" key="3">
    <source>
        <dbReference type="Proteomes" id="UP000002215"/>
    </source>
</evidence>
<dbReference type="InterPro" id="IPR050445">
    <property type="entry name" value="Bact_polysacc_biosynth/exp"/>
</dbReference>
<reference evidence="2 3" key="2">
    <citation type="journal article" date="2010" name="Stand. Genomic Sci.">
        <title>Complete genome sequence of Chitinophaga pinensis type strain (UQM 2034).</title>
        <authorList>
            <person name="Glavina Del Rio T."/>
            <person name="Abt B."/>
            <person name="Spring S."/>
            <person name="Lapidus A."/>
            <person name="Nolan M."/>
            <person name="Tice H."/>
            <person name="Copeland A."/>
            <person name="Cheng J.F."/>
            <person name="Chen F."/>
            <person name="Bruce D."/>
            <person name="Goodwin L."/>
            <person name="Pitluck S."/>
            <person name="Ivanova N."/>
            <person name="Mavromatis K."/>
            <person name="Mikhailova N."/>
            <person name="Pati A."/>
            <person name="Chen A."/>
            <person name="Palaniappan K."/>
            <person name="Land M."/>
            <person name="Hauser L."/>
            <person name="Chang Y.J."/>
            <person name="Jeffries C.D."/>
            <person name="Chain P."/>
            <person name="Saunders E."/>
            <person name="Detter J.C."/>
            <person name="Brettin T."/>
            <person name="Rohde M."/>
            <person name="Goker M."/>
            <person name="Bristow J."/>
            <person name="Eisen J.A."/>
            <person name="Markowitz V."/>
            <person name="Hugenholtz P."/>
            <person name="Kyrpides N.C."/>
            <person name="Klenk H.P."/>
            <person name="Lucas S."/>
        </authorList>
    </citation>
    <scope>NUCLEOTIDE SEQUENCE [LARGE SCALE GENOMIC DNA]</scope>
    <source>
        <strain evidence="3">ATCC 43595 / DSM 2588 / LMG 13176 / NBRC 15968 / NCIMB 11800 / UQM 2034</strain>
    </source>
</reference>
<feature type="transmembrane region" description="Helical" evidence="1">
    <location>
        <begin position="332"/>
        <end position="354"/>
    </location>
</feature>